<sequence length="153" mass="18037">MLDIQIEQATLNDCEMITEFNIQLAQETEAKSLDRELVRTGVVESLGDTRGCCYYVARYQERVIGQVMFTREWSDWRNGEFWWFQSVFVDPAFRRQGVFQQLSAHIQSLAQSNPDVVGLRLYVEQENERAQSTYRQIGFDFPGYQVMEKMLER</sequence>
<evidence type="ECO:0000313" key="3">
    <source>
        <dbReference type="Proteomes" id="UP000317171"/>
    </source>
</evidence>
<dbReference type="PROSITE" id="PS51186">
    <property type="entry name" value="GNAT"/>
    <property type="match status" value="1"/>
</dbReference>
<dbReference type="Gene3D" id="3.40.630.30">
    <property type="match status" value="1"/>
</dbReference>
<evidence type="ECO:0000313" key="2">
    <source>
        <dbReference type="EMBL" id="QDT45372.1"/>
    </source>
</evidence>
<dbReference type="Proteomes" id="UP000317171">
    <property type="component" value="Chromosome"/>
</dbReference>
<feature type="domain" description="N-acetyltransferase" evidence="1">
    <location>
        <begin position="4"/>
        <end position="152"/>
    </location>
</feature>
<keyword evidence="2" id="KW-0012">Acyltransferase</keyword>
<proteinExistence type="predicted"/>
<dbReference type="Pfam" id="PF00583">
    <property type="entry name" value="Acetyltransf_1"/>
    <property type="match status" value="1"/>
</dbReference>
<organism evidence="2 3">
    <name type="scientific">Gimesia alba</name>
    <dbReference type="NCBI Taxonomy" id="2527973"/>
    <lineage>
        <taxon>Bacteria</taxon>
        <taxon>Pseudomonadati</taxon>
        <taxon>Planctomycetota</taxon>
        <taxon>Planctomycetia</taxon>
        <taxon>Planctomycetales</taxon>
        <taxon>Planctomycetaceae</taxon>
        <taxon>Gimesia</taxon>
    </lineage>
</organism>
<dbReference type="OrthoDB" id="9805924at2"/>
<dbReference type="AlphaFoldDB" id="A0A517RNG4"/>
<dbReference type="SUPFAM" id="SSF55729">
    <property type="entry name" value="Acyl-CoA N-acyltransferases (Nat)"/>
    <property type="match status" value="1"/>
</dbReference>
<reference evidence="2 3" key="1">
    <citation type="submission" date="2019-02" db="EMBL/GenBank/DDBJ databases">
        <title>Deep-cultivation of Planctomycetes and their phenomic and genomic characterization uncovers novel biology.</title>
        <authorList>
            <person name="Wiegand S."/>
            <person name="Jogler M."/>
            <person name="Boedeker C."/>
            <person name="Pinto D."/>
            <person name="Vollmers J."/>
            <person name="Rivas-Marin E."/>
            <person name="Kohn T."/>
            <person name="Peeters S.H."/>
            <person name="Heuer A."/>
            <person name="Rast P."/>
            <person name="Oberbeckmann S."/>
            <person name="Bunk B."/>
            <person name="Jeske O."/>
            <person name="Meyerdierks A."/>
            <person name="Storesund J.E."/>
            <person name="Kallscheuer N."/>
            <person name="Luecker S."/>
            <person name="Lage O.M."/>
            <person name="Pohl T."/>
            <person name="Merkel B.J."/>
            <person name="Hornburger P."/>
            <person name="Mueller R.-W."/>
            <person name="Bruemmer F."/>
            <person name="Labrenz M."/>
            <person name="Spormann A.M."/>
            <person name="Op den Camp H."/>
            <person name="Overmann J."/>
            <person name="Amann R."/>
            <person name="Jetten M.S.M."/>
            <person name="Mascher T."/>
            <person name="Medema M.H."/>
            <person name="Devos D.P."/>
            <person name="Kaster A.-K."/>
            <person name="Ovreas L."/>
            <person name="Rohde M."/>
            <person name="Galperin M.Y."/>
            <person name="Jogler C."/>
        </authorList>
    </citation>
    <scope>NUCLEOTIDE SEQUENCE [LARGE SCALE GENOMIC DNA]</scope>
    <source>
        <strain evidence="2 3">Pan241w</strain>
    </source>
</reference>
<name>A0A517RNG4_9PLAN</name>
<dbReference type="KEGG" id="gaz:Pan241w_54920"/>
<dbReference type="RefSeq" id="WP_145221853.1">
    <property type="nucleotide sequence ID" value="NZ_CP036269.1"/>
</dbReference>
<dbReference type="EMBL" id="CP036269">
    <property type="protein sequence ID" value="QDT45372.1"/>
    <property type="molecule type" value="Genomic_DNA"/>
</dbReference>
<dbReference type="CDD" id="cd04301">
    <property type="entry name" value="NAT_SF"/>
    <property type="match status" value="1"/>
</dbReference>
<evidence type="ECO:0000259" key="1">
    <source>
        <dbReference type="PROSITE" id="PS51186"/>
    </source>
</evidence>
<dbReference type="InterPro" id="IPR000182">
    <property type="entry name" value="GNAT_dom"/>
</dbReference>
<keyword evidence="3" id="KW-1185">Reference proteome</keyword>
<accession>A0A517RNG4</accession>
<dbReference type="EC" id="2.3.1.189" evidence="2"/>
<dbReference type="GO" id="GO:0035447">
    <property type="term" value="F:mycothiol synthase activity"/>
    <property type="evidence" value="ECO:0007669"/>
    <property type="project" value="UniProtKB-EC"/>
</dbReference>
<protein>
    <submittedName>
        <fullName evidence="2">Mycothiol acetyltransferase</fullName>
        <ecNumber evidence="2">2.3.1.189</ecNumber>
    </submittedName>
</protein>
<gene>
    <name evidence="2" type="primary">mshD_3</name>
    <name evidence="2" type="ORF">Pan241w_54920</name>
</gene>
<keyword evidence="2" id="KW-0808">Transferase</keyword>
<dbReference type="InterPro" id="IPR016181">
    <property type="entry name" value="Acyl_CoA_acyltransferase"/>
</dbReference>